<organism evidence="1 2">
    <name type="scientific">Hydrogenophaga atypica</name>
    <dbReference type="NCBI Taxonomy" id="249409"/>
    <lineage>
        <taxon>Bacteria</taxon>
        <taxon>Pseudomonadati</taxon>
        <taxon>Pseudomonadota</taxon>
        <taxon>Betaproteobacteria</taxon>
        <taxon>Burkholderiales</taxon>
        <taxon>Comamonadaceae</taxon>
        <taxon>Hydrogenophaga</taxon>
    </lineage>
</organism>
<dbReference type="Proteomes" id="UP001596501">
    <property type="component" value="Unassembled WGS sequence"/>
</dbReference>
<name>A0ABW2QP46_9BURK</name>
<evidence type="ECO:0000313" key="1">
    <source>
        <dbReference type="EMBL" id="MFC7410879.1"/>
    </source>
</evidence>
<gene>
    <name evidence="1" type="ORF">ACFQPB_18630</name>
</gene>
<evidence type="ECO:0000313" key="2">
    <source>
        <dbReference type="Proteomes" id="UP001596501"/>
    </source>
</evidence>
<sequence length="107" mass="11733">MATQTTTTTEADQIQKLRNTVNLVDCLAQGGFSQISAIARLALAQLEHPDGYRHPELIAEALNAIWYKAEEVENCINSQAEMVGCNYVDEAQRRRWAAAQQAQGAAA</sequence>
<protein>
    <recommendedName>
        <fullName evidence="3">KfrA N-terminal DNA-binding domain-containing protein</fullName>
    </recommendedName>
</protein>
<comment type="caution">
    <text evidence="1">The sequence shown here is derived from an EMBL/GenBank/DDBJ whole genome shotgun (WGS) entry which is preliminary data.</text>
</comment>
<dbReference type="EMBL" id="JBHTCA010000020">
    <property type="protein sequence ID" value="MFC7410879.1"/>
    <property type="molecule type" value="Genomic_DNA"/>
</dbReference>
<accession>A0ABW2QP46</accession>
<proteinExistence type="predicted"/>
<reference evidence="2" key="1">
    <citation type="journal article" date="2019" name="Int. J. Syst. Evol. Microbiol.">
        <title>The Global Catalogue of Microorganisms (GCM) 10K type strain sequencing project: providing services to taxonomists for standard genome sequencing and annotation.</title>
        <authorList>
            <consortium name="The Broad Institute Genomics Platform"/>
            <consortium name="The Broad Institute Genome Sequencing Center for Infectious Disease"/>
            <person name="Wu L."/>
            <person name="Ma J."/>
        </authorList>
    </citation>
    <scope>NUCLEOTIDE SEQUENCE [LARGE SCALE GENOMIC DNA]</scope>
    <source>
        <strain evidence="2">CGMCC 1.12371</strain>
    </source>
</reference>
<keyword evidence="2" id="KW-1185">Reference proteome</keyword>
<dbReference type="RefSeq" id="WP_382226467.1">
    <property type="nucleotide sequence ID" value="NZ_JBHTCA010000020.1"/>
</dbReference>
<evidence type="ECO:0008006" key="3">
    <source>
        <dbReference type="Google" id="ProtNLM"/>
    </source>
</evidence>